<name>W7TPR3_9STRA</name>
<keyword evidence="5" id="KW-1185">Reference proteome</keyword>
<evidence type="ECO:0000256" key="1">
    <source>
        <dbReference type="ARBA" id="ARBA00007358"/>
    </source>
</evidence>
<dbReference type="Gene3D" id="3.40.50.1970">
    <property type="match status" value="1"/>
</dbReference>
<evidence type="ECO:0000313" key="5">
    <source>
        <dbReference type="Proteomes" id="UP000019335"/>
    </source>
</evidence>
<dbReference type="GO" id="GO:0046872">
    <property type="term" value="F:metal ion binding"/>
    <property type="evidence" value="ECO:0007669"/>
    <property type="project" value="InterPro"/>
</dbReference>
<dbReference type="AlphaFoldDB" id="W7TPR3"/>
<comment type="caution">
    <text evidence="4">The sequence shown here is derived from an EMBL/GenBank/DDBJ whole genome shotgun (WGS) entry which is preliminary data.</text>
</comment>
<dbReference type="GO" id="GO:0004022">
    <property type="term" value="F:alcohol dehydrogenase (NAD+) activity"/>
    <property type="evidence" value="ECO:0007669"/>
    <property type="project" value="TreeGrafter"/>
</dbReference>
<keyword evidence="2" id="KW-0560">Oxidoreductase</keyword>
<dbReference type="PANTHER" id="PTHR11496:SF102">
    <property type="entry name" value="ALCOHOL DEHYDROGENASE 4"/>
    <property type="match status" value="1"/>
</dbReference>
<accession>W7TPR3</accession>
<comment type="similarity">
    <text evidence="1">Belongs to the iron-containing alcohol dehydrogenase family.</text>
</comment>
<proteinExistence type="inferred from homology"/>
<dbReference type="InterPro" id="IPR001670">
    <property type="entry name" value="ADH_Fe/GldA"/>
</dbReference>
<protein>
    <submittedName>
        <fullName evidence="4">Iron-containing alcohol dehydrogenase</fullName>
    </submittedName>
</protein>
<dbReference type="Pfam" id="PF00465">
    <property type="entry name" value="Fe-ADH"/>
    <property type="match status" value="1"/>
</dbReference>
<dbReference type="SUPFAM" id="SSF56796">
    <property type="entry name" value="Dehydroquinate synthase-like"/>
    <property type="match status" value="1"/>
</dbReference>
<gene>
    <name evidence="4" type="ORF">Naga_100008g93</name>
</gene>
<dbReference type="OrthoDB" id="339764at2759"/>
<evidence type="ECO:0000259" key="3">
    <source>
        <dbReference type="Pfam" id="PF00465"/>
    </source>
</evidence>
<reference evidence="4 5" key="1">
    <citation type="journal article" date="2014" name="Mol. Plant">
        <title>Chromosome Scale Genome Assembly and Transcriptome Profiling of Nannochloropsis gaditana in Nitrogen Depletion.</title>
        <authorList>
            <person name="Corteggiani Carpinelli E."/>
            <person name="Telatin A."/>
            <person name="Vitulo N."/>
            <person name="Forcato C."/>
            <person name="D'Angelo M."/>
            <person name="Schiavon R."/>
            <person name="Vezzi A."/>
            <person name="Giacometti G.M."/>
            <person name="Morosinotto T."/>
            <person name="Valle G."/>
        </authorList>
    </citation>
    <scope>NUCLEOTIDE SEQUENCE [LARGE SCALE GENOMIC DNA]</scope>
    <source>
        <strain evidence="4 5">B-31</strain>
    </source>
</reference>
<organism evidence="4 5">
    <name type="scientific">Nannochloropsis gaditana</name>
    <dbReference type="NCBI Taxonomy" id="72520"/>
    <lineage>
        <taxon>Eukaryota</taxon>
        <taxon>Sar</taxon>
        <taxon>Stramenopiles</taxon>
        <taxon>Ochrophyta</taxon>
        <taxon>Eustigmatophyceae</taxon>
        <taxon>Eustigmatales</taxon>
        <taxon>Monodopsidaceae</taxon>
        <taxon>Nannochloropsis</taxon>
    </lineage>
</organism>
<dbReference type="EMBL" id="AZIL01000356">
    <property type="protein sequence ID" value="EWM28042.1"/>
    <property type="molecule type" value="Genomic_DNA"/>
</dbReference>
<sequence>MRHRFALATQFGRPACQLHRPQVKRSSSSSQAVLPLNNSPQHATTQIELNENAVDEVGVKHRRLIGPRTVVVSTPTDRAENPHVQRVLARLRGVGIECGTFSMLERYPTTQALDEGAQMAKRMGAHSIIGVGGGGALDLAKGMAVLACTGEGRARDYLRVFHKEKELSDQRLPVVTVPTTASAGGGGIGPQCLALYEAEEALVPLHARDLAPDLAIVDPTLTVTLPLQAERSMALGAWSVCFDALLCGSVRGVLANHAMADLILGGASELGRGLGMAAGNDKGETKRRHLAQGSVAAGRLLRLVKAPPIQSLARCLAPLFPLATYSQLTAVLLRSYLAVLADRRQQGELGGEAWNEALLLRMGAATCSARDGPGANGGGLLEMAEWAWEESQKAGLRSLLDYRALDKETKDAETLAGQVMSVLALFEVEGGPALEADVVRDVLEVSLGT</sequence>
<evidence type="ECO:0000256" key="2">
    <source>
        <dbReference type="ARBA" id="ARBA00023002"/>
    </source>
</evidence>
<feature type="domain" description="Alcohol dehydrogenase iron-type/glycerol dehydrogenase GldA" evidence="3">
    <location>
        <begin position="45"/>
        <end position="219"/>
    </location>
</feature>
<dbReference type="Proteomes" id="UP000019335">
    <property type="component" value="Chromosome 5"/>
</dbReference>
<dbReference type="PANTHER" id="PTHR11496">
    <property type="entry name" value="ALCOHOL DEHYDROGENASE"/>
    <property type="match status" value="1"/>
</dbReference>
<evidence type="ECO:0000313" key="4">
    <source>
        <dbReference type="EMBL" id="EWM28042.1"/>
    </source>
</evidence>
<dbReference type="InterPro" id="IPR039697">
    <property type="entry name" value="Alcohol_dehydrogenase_Fe"/>
</dbReference>